<dbReference type="EMBL" id="QUZM01000013">
    <property type="protein sequence ID" value="RFF39807.1"/>
    <property type="molecule type" value="Genomic_DNA"/>
</dbReference>
<name>A0A3E1KLK1_9XANT</name>
<proteinExistence type="predicted"/>
<feature type="region of interest" description="Disordered" evidence="1">
    <location>
        <begin position="66"/>
        <end position="87"/>
    </location>
</feature>
<dbReference type="AlphaFoldDB" id="A0A3E1KLK1"/>
<gene>
    <name evidence="2" type="ORF">DZD52_08905</name>
</gene>
<evidence type="ECO:0000256" key="1">
    <source>
        <dbReference type="SAM" id="MobiDB-lite"/>
    </source>
</evidence>
<reference evidence="2 3" key="1">
    <citation type="submission" date="2018-08" db="EMBL/GenBank/DDBJ databases">
        <title>Genome sequencing of X. nasturtii WHRI 8984.</title>
        <authorList>
            <person name="Studholme D.J."/>
            <person name="Mchugh J."/>
            <person name="Vicente J."/>
        </authorList>
    </citation>
    <scope>NUCLEOTIDE SEQUENCE [LARGE SCALE GENOMIC DNA]</scope>
    <source>
        <strain evidence="2 3">WHRI 8984</strain>
    </source>
</reference>
<comment type="caution">
    <text evidence="2">The sequence shown here is derived from an EMBL/GenBank/DDBJ whole genome shotgun (WGS) entry which is preliminary data.</text>
</comment>
<dbReference type="Proteomes" id="UP000259570">
    <property type="component" value="Unassembled WGS sequence"/>
</dbReference>
<accession>A0A3E1KLK1</accession>
<organism evidence="2 3">
    <name type="scientific">Xanthomonas nasturtii</name>
    <dbReference type="NCBI Taxonomy" id="1843581"/>
    <lineage>
        <taxon>Bacteria</taxon>
        <taxon>Pseudomonadati</taxon>
        <taxon>Pseudomonadota</taxon>
        <taxon>Gammaproteobacteria</taxon>
        <taxon>Lysobacterales</taxon>
        <taxon>Lysobacteraceae</taxon>
        <taxon>Xanthomonas</taxon>
    </lineage>
</organism>
<dbReference type="OrthoDB" id="6009225at2"/>
<sequence length="87" mass="8950">MAKSRPNASVGAFSPTAPCAGQLHGSIAGHALARRQPHTAGLRQALLHDACVRARPAPPLLPLRWPGAQLPGAAHDRQADDAAARPG</sequence>
<protein>
    <submittedName>
        <fullName evidence="2">Uncharacterized protein</fullName>
    </submittedName>
</protein>
<evidence type="ECO:0000313" key="2">
    <source>
        <dbReference type="EMBL" id="RFF39807.1"/>
    </source>
</evidence>
<feature type="compositionally biased region" description="Basic and acidic residues" evidence="1">
    <location>
        <begin position="74"/>
        <end position="87"/>
    </location>
</feature>
<evidence type="ECO:0000313" key="3">
    <source>
        <dbReference type="Proteomes" id="UP000259570"/>
    </source>
</evidence>